<sequence>MKTLKNLTSAALLAVALLFGSTAFAQQGPGEGRAKLTLEERVQAQTSRFQKQLDLTPDQTTKVQAIILASAQEIDKMRAAGKPNREAMVALNQKRTDDIKAILTPAQKEKFEQQQNSMRERAGNGQSQAPGPEKAKKDGKKKKGGAETEG</sequence>
<gene>
    <name evidence="3" type="ORF">FHS90_000861</name>
</gene>
<evidence type="ECO:0000313" key="3">
    <source>
        <dbReference type="EMBL" id="MBA9076159.1"/>
    </source>
</evidence>
<dbReference type="RefSeq" id="WP_182511962.1">
    <property type="nucleotide sequence ID" value="NZ_JACJIQ010000002.1"/>
</dbReference>
<protein>
    <submittedName>
        <fullName evidence="3">Spy/CpxP family protein refolding chaperone</fullName>
    </submittedName>
</protein>
<proteinExistence type="predicted"/>
<evidence type="ECO:0000313" key="4">
    <source>
        <dbReference type="Proteomes" id="UP000563094"/>
    </source>
</evidence>
<feature type="compositionally biased region" description="Basic and acidic residues" evidence="1">
    <location>
        <begin position="107"/>
        <end position="122"/>
    </location>
</feature>
<comment type="caution">
    <text evidence="3">The sequence shown here is derived from an EMBL/GenBank/DDBJ whole genome shotgun (WGS) entry which is preliminary data.</text>
</comment>
<dbReference type="EMBL" id="JACJIQ010000002">
    <property type="protein sequence ID" value="MBA9076159.1"/>
    <property type="molecule type" value="Genomic_DNA"/>
</dbReference>
<dbReference type="Proteomes" id="UP000563094">
    <property type="component" value="Unassembled WGS sequence"/>
</dbReference>
<evidence type="ECO:0000256" key="2">
    <source>
        <dbReference type="SAM" id="SignalP"/>
    </source>
</evidence>
<reference evidence="3 4" key="1">
    <citation type="submission" date="2020-08" db="EMBL/GenBank/DDBJ databases">
        <title>Genomic Encyclopedia of Type Strains, Phase IV (KMG-IV): sequencing the most valuable type-strain genomes for metagenomic binning, comparative biology and taxonomic classification.</title>
        <authorList>
            <person name="Goeker M."/>
        </authorList>
    </citation>
    <scope>NUCLEOTIDE SEQUENCE [LARGE SCALE GENOMIC DNA]</scope>
    <source>
        <strain evidence="3 4">DSM 29854</strain>
    </source>
</reference>
<accession>A0A839GHI1</accession>
<evidence type="ECO:0000256" key="1">
    <source>
        <dbReference type="SAM" id="MobiDB-lite"/>
    </source>
</evidence>
<organism evidence="3 4">
    <name type="scientific">Rufibacter quisquiliarum</name>
    <dbReference type="NCBI Taxonomy" id="1549639"/>
    <lineage>
        <taxon>Bacteria</taxon>
        <taxon>Pseudomonadati</taxon>
        <taxon>Bacteroidota</taxon>
        <taxon>Cytophagia</taxon>
        <taxon>Cytophagales</taxon>
        <taxon>Hymenobacteraceae</taxon>
        <taxon>Rufibacter</taxon>
    </lineage>
</organism>
<feature type="chain" id="PRO_5032970994" evidence="2">
    <location>
        <begin position="26"/>
        <end position="150"/>
    </location>
</feature>
<feature type="region of interest" description="Disordered" evidence="1">
    <location>
        <begin position="105"/>
        <end position="150"/>
    </location>
</feature>
<dbReference type="AlphaFoldDB" id="A0A839GHI1"/>
<keyword evidence="2" id="KW-0732">Signal</keyword>
<name>A0A839GHI1_9BACT</name>
<feature type="signal peptide" evidence="2">
    <location>
        <begin position="1"/>
        <end position="25"/>
    </location>
</feature>
<keyword evidence="4" id="KW-1185">Reference proteome</keyword>